<accession>A0A8T0JA42</accession>
<evidence type="ECO:0000256" key="4">
    <source>
        <dbReference type="ARBA" id="ARBA00022989"/>
    </source>
</evidence>
<feature type="transmembrane region" description="Helical" evidence="6">
    <location>
        <begin position="88"/>
        <end position="109"/>
    </location>
</feature>
<comment type="caution">
    <text evidence="8">The sequence shown here is derived from an EMBL/GenBank/DDBJ whole genome shotgun (WGS) entry which is preliminary data.</text>
</comment>
<protein>
    <recommendedName>
        <fullName evidence="6">Reticulon-like protein</fullName>
    </recommendedName>
</protein>
<evidence type="ECO:0000256" key="3">
    <source>
        <dbReference type="ARBA" id="ARBA00022824"/>
    </source>
</evidence>
<feature type="domain" description="Reticulon" evidence="7">
    <location>
        <begin position="55"/>
        <end position="239"/>
    </location>
</feature>
<evidence type="ECO:0000256" key="6">
    <source>
        <dbReference type="RuleBase" id="RU363132"/>
    </source>
</evidence>
<dbReference type="PANTHER" id="PTHR10994:SF193">
    <property type="entry name" value="RETICULON-LIKE PROTEIN"/>
    <property type="match status" value="1"/>
</dbReference>
<evidence type="ECO:0000313" key="9">
    <source>
        <dbReference type="Proteomes" id="UP000822688"/>
    </source>
</evidence>
<dbReference type="Proteomes" id="UP000822688">
    <property type="component" value="Chromosome 1"/>
</dbReference>
<dbReference type="PROSITE" id="PS50845">
    <property type="entry name" value="RETICULON"/>
    <property type="match status" value="1"/>
</dbReference>
<dbReference type="EMBL" id="CM026421">
    <property type="protein sequence ID" value="KAG0591992.1"/>
    <property type="molecule type" value="Genomic_DNA"/>
</dbReference>
<comment type="subcellular location">
    <subcellularLocation>
        <location evidence="1 6">Endoplasmic reticulum membrane</location>
        <topology evidence="1 6">Multi-pass membrane protein</topology>
    </subcellularLocation>
</comment>
<keyword evidence="2 6" id="KW-0812">Transmembrane</keyword>
<dbReference type="InterPro" id="IPR045064">
    <property type="entry name" value="Reticulon-like"/>
</dbReference>
<evidence type="ECO:0000256" key="5">
    <source>
        <dbReference type="ARBA" id="ARBA00023136"/>
    </source>
</evidence>
<gene>
    <name evidence="8" type="ORF">KC19_1G216500</name>
</gene>
<dbReference type="PANTHER" id="PTHR10994">
    <property type="entry name" value="RETICULON"/>
    <property type="match status" value="1"/>
</dbReference>
<evidence type="ECO:0000256" key="1">
    <source>
        <dbReference type="ARBA" id="ARBA00004477"/>
    </source>
</evidence>
<dbReference type="InterPro" id="IPR003388">
    <property type="entry name" value="Reticulon"/>
</dbReference>
<evidence type="ECO:0000256" key="2">
    <source>
        <dbReference type="ARBA" id="ARBA00022692"/>
    </source>
</evidence>
<keyword evidence="4 6" id="KW-1133">Transmembrane helix</keyword>
<proteinExistence type="predicted"/>
<evidence type="ECO:0000313" key="8">
    <source>
        <dbReference type="EMBL" id="KAG0591992.1"/>
    </source>
</evidence>
<organism evidence="8 9">
    <name type="scientific">Ceratodon purpureus</name>
    <name type="common">Fire moss</name>
    <name type="synonym">Dicranum purpureum</name>
    <dbReference type="NCBI Taxonomy" id="3225"/>
    <lineage>
        <taxon>Eukaryota</taxon>
        <taxon>Viridiplantae</taxon>
        <taxon>Streptophyta</taxon>
        <taxon>Embryophyta</taxon>
        <taxon>Bryophyta</taxon>
        <taxon>Bryophytina</taxon>
        <taxon>Bryopsida</taxon>
        <taxon>Dicranidae</taxon>
        <taxon>Pseudoditrichales</taxon>
        <taxon>Ditrichaceae</taxon>
        <taxon>Ceratodon</taxon>
    </lineage>
</organism>
<feature type="transmembrane region" description="Helical" evidence="6">
    <location>
        <begin position="160"/>
        <end position="187"/>
    </location>
</feature>
<name>A0A8T0JA42_CERPU</name>
<sequence>MSEQSDVTQGVPDSMMDSVNSMPAAQTAPLSQYGPGNRFLTKDKTVHQLLGGGRAADSALWRDKYLSAGTLGGSTLVWFLLEKSGHTFMSLLCNILMFVVVILFVWSNVAALLHRAGPPVPELSMSEDFVLSTASVFRIELNKALAIARDVALGKDFKMFLLVIAFLYVVSTVTSWFNFLTCVWIGIVSLHIVPFVYDKYEDVIDHHAKKAADLASTHYKNMDAAVLSKIPRAPAKKKL</sequence>
<dbReference type="GO" id="GO:0005789">
    <property type="term" value="C:endoplasmic reticulum membrane"/>
    <property type="evidence" value="ECO:0007669"/>
    <property type="project" value="UniProtKB-SubCell"/>
</dbReference>
<dbReference type="GO" id="GO:0009617">
    <property type="term" value="P:response to bacterium"/>
    <property type="evidence" value="ECO:0007669"/>
    <property type="project" value="InterPro"/>
</dbReference>
<evidence type="ECO:0000259" key="7">
    <source>
        <dbReference type="PROSITE" id="PS50845"/>
    </source>
</evidence>
<dbReference type="Pfam" id="PF02453">
    <property type="entry name" value="Reticulon"/>
    <property type="match status" value="1"/>
</dbReference>
<keyword evidence="5 6" id="KW-0472">Membrane</keyword>
<keyword evidence="9" id="KW-1185">Reference proteome</keyword>
<dbReference type="AlphaFoldDB" id="A0A8T0JA42"/>
<keyword evidence="3 6" id="KW-0256">Endoplasmic reticulum</keyword>
<reference evidence="8" key="1">
    <citation type="submission" date="2020-06" db="EMBL/GenBank/DDBJ databases">
        <title>WGS assembly of Ceratodon purpureus strain R40.</title>
        <authorList>
            <person name="Carey S.B."/>
            <person name="Jenkins J."/>
            <person name="Shu S."/>
            <person name="Lovell J.T."/>
            <person name="Sreedasyam A."/>
            <person name="Maumus F."/>
            <person name="Tiley G.P."/>
            <person name="Fernandez-Pozo N."/>
            <person name="Barry K."/>
            <person name="Chen C."/>
            <person name="Wang M."/>
            <person name="Lipzen A."/>
            <person name="Daum C."/>
            <person name="Saski C.A."/>
            <person name="Payton A.C."/>
            <person name="Mcbreen J.C."/>
            <person name="Conrad R.E."/>
            <person name="Kollar L.M."/>
            <person name="Olsson S."/>
            <person name="Huttunen S."/>
            <person name="Landis J.B."/>
            <person name="Wickett N.J."/>
            <person name="Johnson M.G."/>
            <person name="Rensing S.A."/>
            <person name="Grimwood J."/>
            <person name="Schmutz J."/>
            <person name="Mcdaniel S.F."/>
        </authorList>
    </citation>
    <scope>NUCLEOTIDE SEQUENCE</scope>
    <source>
        <strain evidence="8">R40</strain>
    </source>
</reference>